<dbReference type="PANTHER" id="PTHR11474:SF126">
    <property type="entry name" value="TYROSINASE-LIKE PROTEIN TYR-1-RELATED"/>
    <property type="match status" value="1"/>
</dbReference>
<name>A0A9P6CTZ2_9AGAR</name>
<proteinExistence type="predicted"/>
<dbReference type="PRINTS" id="PR00092">
    <property type="entry name" value="TYROSINASE"/>
</dbReference>
<feature type="chain" id="PRO_5040146721" evidence="3">
    <location>
        <begin position="23"/>
        <end position="343"/>
    </location>
</feature>
<feature type="domain" description="Tyrosinase copper-binding" evidence="5">
    <location>
        <begin position="269"/>
        <end position="280"/>
    </location>
</feature>
<keyword evidence="7" id="KW-1185">Reference proteome</keyword>
<evidence type="ECO:0000256" key="1">
    <source>
        <dbReference type="ARBA" id="ARBA00022723"/>
    </source>
</evidence>
<keyword evidence="1" id="KW-0479">Metal-binding</keyword>
<dbReference type="PROSITE" id="PS00497">
    <property type="entry name" value="TYROSINASE_1"/>
    <property type="match status" value="1"/>
</dbReference>
<reference evidence="6" key="1">
    <citation type="submission" date="2020-11" db="EMBL/GenBank/DDBJ databases">
        <authorList>
            <consortium name="DOE Joint Genome Institute"/>
            <person name="Ahrendt S."/>
            <person name="Riley R."/>
            <person name="Andreopoulos W."/>
            <person name="Labutti K."/>
            <person name="Pangilinan J."/>
            <person name="Ruiz-Duenas F.J."/>
            <person name="Barrasa J.M."/>
            <person name="Sanchez-Garcia M."/>
            <person name="Camarero S."/>
            <person name="Miyauchi S."/>
            <person name="Serrano A."/>
            <person name="Linde D."/>
            <person name="Babiker R."/>
            <person name="Drula E."/>
            <person name="Ayuso-Fernandez I."/>
            <person name="Pacheco R."/>
            <person name="Padilla G."/>
            <person name="Ferreira P."/>
            <person name="Barriuso J."/>
            <person name="Kellner H."/>
            <person name="Castanera R."/>
            <person name="Alfaro M."/>
            <person name="Ramirez L."/>
            <person name="Pisabarro A.G."/>
            <person name="Kuo A."/>
            <person name="Tritt A."/>
            <person name="Lipzen A."/>
            <person name="He G."/>
            <person name="Yan M."/>
            <person name="Ng V."/>
            <person name="Cullen D."/>
            <person name="Martin F."/>
            <person name="Rosso M.-N."/>
            <person name="Henrissat B."/>
            <person name="Hibbett D."/>
            <person name="Martinez A.T."/>
            <person name="Grigoriev I.V."/>
        </authorList>
    </citation>
    <scope>NUCLEOTIDE SEQUENCE</scope>
    <source>
        <strain evidence="6">CIRM-BRFM 674</strain>
    </source>
</reference>
<dbReference type="EMBL" id="MU155222">
    <property type="protein sequence ID" value="KAF9478987.1"/>
    <property type="molecule type" value="Genomic_DNA"/>
</dbReference>
<dbReference type="InterPro" id="IPR008922">
    <property type="entry name" value="Di-copper_centre_dom_sf"/>
</dbReference>
<evidence type="ECO:0000259" key="5">
    <source>
        <dbReference type="PROSITE" id="PS00498"/>
    </source>
</evidence>
<dbReference type="Proteomes" id="UP000807469">
    <property type="component" value="Unassembled WGS sequence"/>
</dbReference>
<evidence type="ECO:0000259" key="4">
    <source>
        <dbReference type="PROSITE" id="PS00497"/>
    </source>
</evidence>
<feature type="domain" description="Tyrosinase copper-binding" evidence="4">
    <location>
        <begin position="94"/>
        <end position="111"/>
    </location>
</feature>
<dbReference type="PROSITE" id="PS00498">
    <property type="entry name" value="TYROSINASE_2"/>
    <property type="match status" value="1"/>
</dbReference>
<gene>
    <name evidence="6" type="ORF">BDN70DRAFT_932923</name>
</gene>
<accession>A0A9P6CTZ2</accession>
<organism evidence="6 7">
    <name type="scientific">Pholiota conissans</name>
    <dbReference type="NCBI Taxonomy" id="109636"/>
    <lineage>
        <taxon>Eukaryota</taxon>
        <taxon>Fungi</taxon>
        <taxon>Dikarya</taxon>
        <taxon>Basidiomycota</taxon>
        <taxon>Agaricomycotina</taxon>
        <taxon>Agaricomycetes</taxon>
        <taxon>Agaricomycetidae</taxon>
        <taxon>Agaricales</taxon>
        <taxon>Agaricineae</taxon>
        <taxon>Strophariaceae</taxon>
        <taxon>Pholiota</taxon>
    </lineage>
</organism>
<keyword evidence="2" id="KW-0186">Copper</keyword>
<comment type="caution">
    <text evidence="6">The sequence shown here is derived from an EMBL/GenBank/DDBJ whole genome shotgun (WGS) entry which is preliminary data.</text>
</comment>
<dbReference type="OrthoDB" id="6132182at2759"/>
<evidence type="ECO:0000256" key="3">
    <source>
        <dbReference type="SAM" id="SignalP"/>
    </source>
</evidence>
<dbReference type="InterPro" id="IPR050316">
    <property type="entry name" value="Tyrosinase/Hemocyanin"/>
</dbReference>
<protein>
    <submittedName>
        <fullName evidence="6">Di-copper centre-containing protein</fullName>
    </submittedName>
</protein>
<dbReference type="AlphaFoldDB" id="A0A9P6CTZ2"/>
<dbReference type="GO" id="GO:0016491">
    <property type="term" value="F:oxidoreductase activity"/>
    <property type="evidence" value="ECO:0007669"/>
    <property type="project" value="InterPro"/>
</dbReference>
<keyword evidence="3" id="KW-0732">Signal</keyword>
<dbReference type="GO" id="GO:0046872">
    <property type="term" value="F:metal ion binding"/>
    <property type="evidence" value="ECO:0007669"/>
    <property type="project" value="UniProtKB-KW"/>
</dbReference>
<dbReference type="SUPFAM" id="SSF48056">
    <property type="entry name" value="Di-copper centre-containing domain"/>
    <property type="match status" value="1"/>
</dbReference>
<dbReference type="Gene3D" id="1.10.1280.10">
    <property type="entry name" value="Di-copper center containing domain from catechol oxidase"/>
    <property type="match status" value="1"/>
</dbReference>
<dbReference type="PANTHER" id="PTHR11474">
    <property type="entry name" value="TYROSINASE FAMILY MEMBER"/>
    <property type="match status" value="1"/>
</dbReference>
<feature type="signal peptide" evidence="3">
    <location>
        <begin position="1"/>
        <end position="22"/>
    </location>
</feature>
<evidence type="ECO:0000313" key="7">
    <source>
        <dbReference type="Proteomes" id="UP000807469"/>
    </source>
</evidence>
<sequence>MPLIRFPFVTFILAIFFISVFAASEHVDQQGQKLCKNLHQRHEWRTLTDTQKADYIKAVKCLQAHPAKDPVYPESKTRFDEFQGWHVDQADYVHLVGQFLGWHRHFLQLYENALRNECGYEGYSPYWDWTQDADSTSSIMGSPVFDPITGFGGDGVPGTYVVPPNIPADQLVFPEDFRGCVQDGPFANYTVTLGPGKLKTTHCLTRGISNENAQYLTSKALANITSQPTFALFRVQLEGRPITPTPRIHDGGHFAVGGEMSNFYSSPADPLFFLHHANIDRVWWNWQQMLPERLYEIAGSSTYPPTVNVTLDQPLEMPKSFGETVPLWKVMNIHSEYNCYTYV</sequence>
<evidence type="ECO:0000256" key="2">
    <source>
        <dbReference type="ARBA" id="ARBA00023008"/>
    </source>
</evidence>
<dbReference type="Pfam" id="PF00264">
    <property type="entry name" value="Tyrosinase"/>
    <property type="match status" value="1"/>
</dbReference>
<evidence type="ECO:0000313" key="6">
    <source>
        <dbReference type="EMBL" id="KAF9478987.1"/>
    </source>
</evidence>
<dbReference type="InterPro" id="IPR002227">
    <property type="entry name" value="Tyrosinase_Cu-bd"/>
</dbReference>